<evidence type="ECO:0000313" key="2">
    <source>
        <dbReference type="EMBL" id="MCC0100330.1"/>
    </source>
</evidence>
<keyword evidence="1" id="KW-0732">Signal</keyword>
<feature type="chain" id="PRO_5045561138" description="Secreted protein" evidence="1">
    <location>
        <begin position="31"/>
        <end position="100"/>
    </location>
</feature>
<comment type="caution">
    <text evidence="2">The sequence shown here is derived from an EMBL/GenBank/DDBJ whole genome shotgun (WGS) entry which is preliminary data.</text>
</comment>
<organism evidence="2 3">
    <name type="scientific">Streptomyces flavotricini</name>
    <dbReference type="NCBI Taxonomy" id="66888"/>
    <lineage>
        <taxon>Bacteria</taxon>
        <taxon>Bacillati</taxon>
        <taxon>Actinomycetota</taxon>
        <taxon>Actinomycetes</taxon>
        <taxon>Kitasatosporales</taxon>
        <taxon>Streptomycetaceae</taxon>
        <taxon>Streptomyces</taxon>
    </lineage>
</organism>
<gene>
    <name evidence="2" type="ORF">K7B10_37260</name>
</gene>
<dbReference type="RefSeq" id="WP_229343788.1">
    <property type="nucleotide sequence ID" value="NZ_JAINUL010000001.1"/>
</dbReference>
<feature type="signal peptide" evidence="1">
    <location>
        <begin position="1"/>
        <end position="30"/>
    </location>
</feature>
<evidence type="ECO:0000313" key="3">
    <source>
        <dbReference type="Proteomes" id="UP001520654"/>
    </source>
</evidence>
<evidence type="ECO:0000256" key="1">
    <source>
        <dbReference type="SAM" id="SignalP"/>
    </source>
</evidence>
<protein>
    <recommendedName>
        <fullName evidence="4">Secreted protein</fullName>
    </recommendedName>
</protein>
<dbReference type="EMBL" id="JAINUL010000001">
    <property type="protein sequence ID" value="MCC0100330.1"/>
    <property type="molecule type" value="Genomic_DNA"/>
</dbReference>
<keyword evidence="3" id="KW-1185">Reference proteome</keyword>
<dbReference type="Proteomes" id="UP001520654">
    <property type="component" value="Unassembled WGS sequence"/>
</dbReference>
<accession>A0ABS8EGP8</accession>
<sequence length="100" mass="10514">MRETRRVARVLGACAAALTLALAAPGTARAADGVLFIDRAAIHDPSGCYPLGDFVPSEVANFTNETAYVWSGPHCDGHVTRSVLPGQLLHPAPGMSLFIQ</sequence>
<evidence type="ECO:0008006" key="4">
    <source>
        <dbReference type="Google" id="ProtNLM"/>
    </source>
</evidence>
<reference evidence="2 3" key="1">
    <citation type="submission" date="2021-08" db="EMBL/GenBank/DDBJ databases">
        <title>Genomic Architecture of Streptomyces flavotricini NGL1 and Streptomyces erythrochromogenes HMS4 With Differential Plant Beneficial attributes and laccase production capabilities.</title>
        <authorList>
            <person name="Salwan R."/>
            <person name="Kaur R."/>
            <person name="Sharma V."/>
        </authorList>
    </citation>
    <scope>NUCLEOTIDE SEQUENCE [LARGE SCALE GENOMIC DNA]</scope>
    <source>
        <strain evidence="2 3">NGL1</strain>
    </source>
</reference>
<name>A0ABS8EGP8_9ACTN</name>
<proteinExistence type="predicted"/>